<dbReference type="Pfam" id="PF07715">
    <property type="entry name" value="Plug"/>
    <property type="match status" value="1"/>
</dbReference>
<keyword evidence="2" id="KW-0472">Membrane</keyword>
<feature type="chain" id="PRO_5047176476" evidence="3">
    <location>
        <begin position="21"/>
        <end position="212"/>
    </location>
</feature>
<dbReference type="InterPro" id="IPR039426">
    <property type="entry name" value="TonB-dep_rcpt-like"/>
</dbReference>
<dbReference type="PANTHER" id="PTHR30069">
    <property type="entry name" value="TONB-DEPENDENT OUTER MEMBRANE RECEPTOR"/>
    <property type="match status" value="1"/>
</dbReference>
<sequence>MRKLMMIAVFFTGFALNSMAQQTDSVKKFKINLREGPLSDNFKPLVIIDGNKQFVRGTNSLFNIDPQNIEAIKIWKDTAAIAKFGAEGLNGVIEIKTKKEIKSGYSDPEKSIFVPDPKITSGAIAIPGNLKSRENTNYRRFNSPVNFENSPLYIVDGIETEKAAIKNIKPDDIESINVLKNGESVLTYGEGAKNGVVIITTKKSKTLLKRTN</sequence>
<dbReference type="PANTHER" id="PTHR30069:SF29">
    <property type="entry name" value="HEMOGLOBIN AND HEMOGLOBIN-HAPTOGLOBIN-BINDING PROTEIN 1-RELATED"/>
    <property type="match status" value="1"/>
</dbReference>
<organism evidence="5 6">
    <name type="scientific">Pedobacter punctiformis</name>
    <dbReference type="NCBI Taxonomy" id="3004097"/>
    <lineage>
        <taxon>Bacteria</taxon>
        <taxon>Pseudomonadati</taxon>
        <taxon>Bacteroidota</taxon>
        <taxon>Sphingobacteriia</taxon>
        <taxon>Sphingobacteriales</taxon>
        <taxon>Sphingobacteriaceae</taxon>
        <taxon>Pedobacter</taxon>
    </lineage>
</organism>
<dbReference type="EMBL" id="JAPWGM010000008">
    <property type="protein sequence ID" value="MCZ4245887.1"/>
    <property type="molecule type" value="Genomic_DNA"/>
</dbReference>
<proteinExistence type="inferred from homology"/>
<dbReference type="SUPFAM" id="SSF56935">
    <property type="entry name" value="Porins"/>
    <property type="match status" value="2"/>
</dbReference>
<keyword evidence="1 3" id="KW-0732">Signal</keyword>
<evidence type="ECO:0000256" key="2">
    <source>
        <dbReference type="PROSITE-ProRule" id="PRU01360"/>
    </source>
</evidence>
<keyword evidence="2" id="KW-0998">Cell outer membrane</keyword>
<dbReference type="PROSITE" id="PS52016">
    <property type="entry name" value="TONB_DEPENDENT_REC_3"/>
    <property type="match status" value="1"/>
</dbReference>
<keyword evidence="2" id="KW-0812">Transmembrane</keyword>
<keyword evidence="2" id="KW-0813">Transport</keyword>
<dbReference type="InterPro" id="IPR012910">
    <property type="entry name" value="Plug_dom"/>
</dbReference>
<name>A0ABT4LD85_9SPHI</name>
<comment type="subcellular location">
    <subcellularLocation>
        <location evidence="2">Cell outer membrane</location>
        <topology evidence="2">Multi-pass membrane protein</topology>
    </subcellularLocation>
</comment>
<gene>
    <name evidence="5" type="ORF">O0955_17885</name>
</gene>
<dbReference type="Gene3D" id="2.170.130.10">
    <property type="entry name" value="TonB-dependent receptor, plug domain"/>
    <property type="match status" value="2"/>
</dbReference>
<feature type="domain" description="TonB-dependent receptor plug" evidence="4">
    <location>
        <begin position="129"/>
        <end position="196"/>
    </location>
</feature>
<comment type="caution">
    <text evidence="5">The sequence shown here is derived from an EMBL/GenBank/DDBJ whole genome shotgun (WGS) entry which is preliminary data.</text>
</comment>
<keyword evidence="6" id="KW-1185">Reference proteome</keyword>
<evidence type="ECO:0000313" key="6">
    <source>
        <dbReference type="Proteomes" id="UP001144347"/>
    </source>
</evidence>
<dbReference type="RefSeq" id="WP_269428929.1">
    <property type="nucleotide sequence ID" value="NZ_JAPWGM010000008.1"/>
</dbReference>
<dbReference type="Proteomes" id="UP001144347">
    <property type="component" value="Unassembled WGS sequence"/>
</dbReference>
<reference evidence="5" key="1">
    <citation type="submission" date="2022-12" db="EMBL/GenBank/DDBJ databases">
        <title>Genome sequence of HCMS5-2.</title>
        <authorList>
            <person name="Woo H."/>
        </authorList>
    </citation>
    <scope>NUCLEOTIDE SEQUENCE</scope>
    <source>
        <strain evidence="5">HCMS5-2</strain>
    </source>
</reference>
<accession>A0ABT4LD85</accession>
<dbReference type="InterPro" id="IPR037066">
    <property type="entry name" value="Plug_dom_sf"/>
</dbReference>
<keyword evidence="2" id="KW-1134">Transmembrane beta strand</keyword>
<keyword evidence="5" id="KW-0675">Receptor</keyword>
<evidence type="ECO:0000256" key="3">
    <source>
        <dbReference type="SAM" id="SignalP"/>
    </source>
</evidence>
<feature type="signal peptide" evidence="3">
    <location>
        <begin position="1"/>
        <end position="20"/>
    </location>
</feature>
<evidence type="ECO:0000259" key="4">
    <source>
        <dbReference type="Pfam" id="PF07715"/>
    </source>
</evidence>
<comment type="similarity">
    <text evidence="2">Belongs to the TonB-dependent receptor family.</text>
</comment>
<evidence type="ECO:0000256" key="1">
    <source>
        <dbReference type="ARBA" id="ARBA00022729"/>
    </source>
</evidence>
<evidence type="ECO:0000313" key="5">
    <source>
        <dbReference type="EMBL" id="MCZ4245887.1"/>
    </source>
</evidence>
<protein>
    <submittedName>
        <fullName evidence="5">TonB-dependent receptor plug domain-containing protein</fullName>
    </submittedName>
</protein>